<evidence type="ECO:0000256" key="1">
    <source>
        <dbReference type="ARBA" id="ARBA00004305"/>
    </source>
</evidence>
<comment type="subcellular location">
    <subcellularLocation>
        <location evidence="1">Mitochondrion matrix</location>
    </subcellularLocation>
</comment>
<dbReference type="InParanoid" id="A3GG85"/>
<keyword evidence="3" id="KW-0143">Chaperone</keyword>
<reference evidence="6 7" key="1">
    <citation type="journal article" date="2007" name="Nat. Biotechnol.">
        <title>Genome sequence of the lignocellulose-bioconverting and xylose-fermenting yeast Pichia stipitis.</title>
        <authorList>
            <person name="Jeffries T.W."/>
            <person name="Grigoriev I.V."/>
            <person name="Grimwood J."/>
            <person name="Laplaza J.M."/>
            <person name="Aerts A."/>
            <person name="Salamov A."/>
            <person name="Schmutz J."/>
            <person name="Lindquist E."/>
            <person name="Dehal P."/>
            <person name="Shapiro H."/>
            <person name="Jin Y.S."/>
            <person name="Passoth V."/>
            <person name="Richardson P.M."/>
        </authorList>
    </citation>
    <scope>NUCLEOTIDE SEQUENCE [LARGE SCALE GENOMIC DNA]</scope>
    <source>
        <strain evidence="7">ATCC 58785 / CBS 6054 / NBRC 10063 / NRRL Y-11545</strain>
    </source>
</reference>
<evidence type="ECO:0000313" key="6">
    <source>
        <dbReference type="EMBL" id="EAZ63474.2"/>
    </source>
</evidence>
<evidence type="ECO:0000259" key="5">
    <source>
        <dbReference type="Pfam" id="PF05347"/>
    </source>
</evidence>
<accession>A3GG85</accession>
<dbReference type="GO" id="GO:0034553">
    <property type="term" value="P:mitochondrial respiratory chain complex II assembly"/>
    <property type="evidence" value="ECO:0007669"/>
    <property type="project" value="EnsemblFungi"/>
</dbReference>
<sequence>MARLSGLQREVLKLYRTCIRTIRTKPEETQLHWRAYIREEFGKNKAIPKKSFSVIEHLIRVGHRRFEMYSNPQIKDIH</sequence>
<dbReference type="CDD" id="cd20268">
    <property type="entry name" value="Complex1_LYR_SDHAF1_LYRM8"/>
    <property type="match status" value="1"/>
</dbReference>
<dbReference type="Proteomes" id="UP000002258">
    <property type="component" value="Chromosome 1"/>
</dbReference>
<protein>
    <recommendedName>
        <fullName evidence="5">Complex 1 LYR protein domain-containing protein</fullName>
    </recommendedName>
</protein>
<dbReference type="GeneID" id="4851284"/>
<dbReference type="RefSeq" id="XP_001387497.2">
    <property type="nucleotide sequence ID" value="XM_001387460.1"/>
</dbReference>
<evidence type="ECO:0000313" key="7">
    <source>
        <dbReference type="Proteomes" id="UP000002258"/>
    </source>
</evidence>
<feature type="domain" description="Complex 1 LYR protein" evidence="5">
    <location>
        <begin position="9"/>
        <end position="68"/>
    </location>
</feature>
<dbReference type="PANTHER" id="PTHR13675:SF1">
    <property type="entry name" value="SUCCINATE DEHYDROGENASE ASSEMBLY FACTOR 1, MITOCHONDRIAL"/>
    <property type="match status" value="1"/>
</dbReference>
<dbReference type="OMA" id="VEMYSSP"/>
<dbReference type="STRING" id="322104.A3GG85"/>
<dbReference type="KEGG" id="pic:PICST_34302"/>
<gene>
    <name evidence="6" type="ORF">PICST_34302</name>
</gene>
<evidence type="ECO:0000256" key="3">
    <source>
        <dbReference type="ARBA" id="ARBA00023186"/>
    </source>
</evidence>
<keyword evidence="7" id="KW-1185">Reference proteome</keyword>
<dbReference type="GO" id="GO:0005759">
    <property type="term" value="C:mitochondrial matrix"/>
    <property type="evidence" value="ECO:0007669"/>
    <property type="project" value="UniProtKB-SubCell"/>
</dbReference>
<dbReference type="InterPro" id="IPR045295">
    <property type="entry name" value="Complex1_LYR_SDHAF1_LYRM8"/>
</dbReference>
<keyword evidence="2" id="KW-0496">Mitochondrion</keyword>
<dbReference type="Pfam" id="PF05347">
    <property type="entry name" value="Complex1_LYR"/>
    <property type="match status" value="1"/>
</dbReference>
<dbReference type="PANTHER" id="PTHR13675">
    <property type="entry name" value="LYR MOTIF-CONTAINING PROTEIN 2"/>
    <property type="match status" value="1"/>
</dbReference>
<dbReference type="EMBL" id="AAVQ01000001">
    <property type="protein sequence ID" value="EAZ63474.2"/>
    <property type="molecule type" value="Genomic_DNA"/>
</dbReference>
<proteinExistence type="inferred from homology"/>
<comment type="caution">
    <text evidence="6">The sequence shown here is derived from an EMBL/GenBank/DDBJ whole genome shotgun (WGS) entry which is preliminary data.</text>
</comment>
<dbReference type="InterPro" id="IPR008011">
    <property type="entry name" value="Complex1_LYR_dom"/>
</dbReference>
<evidence type="ECO:0000256" key="2">
    <source>
        <dbReference type="ARBA" id="ARBA00023128"/>
    </source>
</evidence>
<comment type="similarity">
    <text evidence="4">Belongs to the complex I LYR family. SDHAF1 subfamily.</text>
</comment>
<dbReference type="FunCoup" id="A3GG85">
    <property type="interactions" value="86"/>
</dbReference>
<organism evidence="6 7">
    <name type="scientific">Scheffersomyces stipitis (strain ATCC 58785 / CBS 6054 / NBRC 10063 / NRRL Y-11545)</name>
    <name type="common">Yeast</name>
    <name type="synonym">Pichia stipitis</name>
    <dbReference type="NCBI Taxonomy" id="322104"/>
    <lineage>
        <taxon>Eukaryota</taxon>
        <taxon>Fungi</taxon>
        <taxon>Dikarya</taxon>
        <taxon>Ascomycota</taxon>
        <taxon>Saccharomycotina</taxon>
        <taxon>Pichiomycetes</taxon>
        <taxon>Debaryomycetaceae</taxon>
        <taxon>Scheffersomyces</taxon>
    </lineage>
</organism>
<dbReference type="HOGENOM" id="CLU_154777_1_1_1"/>
<dbReference type="OrthoDB" id="273010at2759"/>
<name>A3GG85_PICST</name>
<evidence type="ECO:0000256" key="4">
    <source>
        <dbReference type="ARBA" id="ARBA00025715"/>
    </source>
</evidence>
<dbReference type="eggNOG" id="KOG4620">
    <property type="taxonomic scope" value="Eukaryota"/>
</dbReference>
<dbReference type="AlphaFoldDB" id="A3GG85"/>